<dbReference type="SUPFAM" id="SSF53098">
    <property type="entry name" value="Ribonuclease H-like"/>
    <property type="match status" value="1"/>
</dbReference>
<dbReference type="PANTHER" id="PTHR46169">
    <property type="entry name" value="DNA REPLICATION-RELATED ELEMENT FACTOR, ISOFORM A"/>
    <property type="match status" value="1"/>
</dbReference>
<feature type="domain" description="HAT C-terminal dimerisation" evidence="2">
    <location>
        <begin position="798"/>
        <end position="864"/>
    </location>
</feature>
<proteinExistence type="predicted"/>
<dbReference type="AlphaFoldDB" id="A0AA47NWK9"/>
<dbReference type="Pfam" id="PF05699">
    <property type="entry name" value="Dimer_Tnp_hAT"/>
    <property type="match status" value="1"/>
</dbReference>
<dbReference type="InterPro" id="IPR001214">
    <property type="entry name" value="SET_dom"/>
</dbReference>
<gene>
    <name evidence="4" type="primary">ZBED1_132</name>
    <name evidence="4" type="ORF">N1851_024736</name>
</gene>
<organism evidence="4 5">
    <name type="scientific">Merluccius polli</name>
    <name type="common">Benguela hake</name>
    <name type="synonym">Merluccius cadenati</name>
    <dbReference type="NCBI Taxonomy" id="89951"/>
    <lineage>
        <taxon>Eukaryota</taxon>
        <taxon>Metazoa</taxon>
        <taxon>Chordata</taxon>
        <taxon>Craniata</taxon>
        <taxon>Vertebrata</taxon>
        <taxon>Euteleostomi</taxon>
        <taxon>Actinopterygii</taxon>
        <taxon>Neopterygii</taxon>
        <taxon>Teleostei</taxon>
        <taxon>Neoteleostei</taxon>
        <taxon>Acanthomorphata</taxon>
        <taxon>Zeiogadaria</taxon>
        <taxon>Gadariae</taxon>
        <taxon>Gadiformes</taxon>
        <taxon>Gadoidei</taxon>
        <taxon>Merlucciidae</taxon>
        <taxon>Merluccius</taxon>
    </lineage>
</organism>
<dbReference type="InterPro" id="IPR046341">
    <property type="entry name" value="SET_dom_sf"/>
</dbReference>
<reference evidence="4" key="1">
    <citation type="journal article" date="2023" name="Front. Mar. Sci.">
        <title>A new Merluccius polli reference genome to investigate the effects of global change in West African waters.</title>
        <authorList>
            <person name="Mateo J.L."/>
            <person name="Blanco-Fernandez C."/>
            <person name="Garcia-Vazquez E."/>
            <person name="Machado-Schiaffino G."/>
        </authorList>
    </citation>
    <scope>NUCLEOTIDE SEQUENCE</scope>
    <source>
        <strain evidence="4">C29</strain>
        <tissue evidence="4">Fin</tissue>
    </source>
</reference>
<protein>
    <submittedName>
        <fullName evidence="4">Zinc finger BED domain-containing protein 1</fullName>
    </submittedName>
</protein>
<keyword evidence="5" id="KW-1185">Reference proteome</keyword>
<dbReference type="InterPro" id="IPR012337">
    <property type="entry name" value="RNaseH-like_sf"/>
</dbReference>
<dbReference type="PANTHER" id="PTHR46169:SF15">
    <property type="entry name" value="INNER CENTROMERE PROTEIN A-LIKE ISOFORM X1-RELATED"/>
    <property type="match status" value="1"/>
</dbReference>
<dbReference type="GO" id="GO:0046983">
    <property type="term" value="F:protein dimerization activity"/>
    <property type="evidence" value="ECO:0007669"/>
    <property type="project" value="InterPro"/>
</dbReference>
<comment type="caution">
    <text evidence="4">The sequence shown here is derived from an EMBL/GenBank/DDBJ whole genome shotgun (WGS) entry which is preliminary data.</text>
</comment>
<feature type="region of interest" description="Disordered" evidence="1">
    <location>
        <begin position="688"/>
        <end position="751"/>
    </location>
</feature>
<name>A0AA47NWK9_MERPO</name>
<evidence type="ECO:0000259" key="2">
    <source>
        <dbReference type="Pfam" id="PF05699"/>
    </source>
</evidence>
<evidence type="ECO:0000313" key="4">
    <source>
        <dbReference type="EMBL" id="KAK0138727.1"/>
    </source>
</evidence>
<dbReference type="GO" id="GO:0005634">
    <property type="term" value="C:nucleus"/>
    <property type="evidence" value="ECO:0007669"/>
    <property type="project" value="TreeGrafter"/>
</dbReference>
<dbReference type="EMBL" id="JAOPHQ010004578">
    <property type="protein sequence ID" value="KAK0138727.1"/>
    <property type="molecule type" value="Genomic_DNA"/>
</dbReference>
<evidence type="ECO:0000313" key="5">
    <source>
        <dbReference type="Proteomes" id="UP001174136"/>
    </source>
</evidence>
<dbReference type="InterPro" id="IPR052717">
    <property type="entry name" value="Vacuolar_transposase_reg"/>
</dbReference>
<dbReference type="GO" id="GO:0006357">
    <property type="term" value="P:regulation of transcription by RNA polymerase II"/>
    <property type="evidence" value="ECO:0007669"/>
    <property type="project" value="TreeGrafter"/>
</dbReference>
<dbReference type="Proteomes" id="UP001174136">
    <property type="component" value="Unassembled WGS sequence"/>
</dbReference>
<feature type="domain" description="SET" evidence="3">
    <location>
        <begin position="6"/>
        <end position="54"/>
    </location>
</feature>
<dbReference type="Pfam" id="PF21549">
    <property type="entry name" value="PRDM2_PR"/>
    <property type="match status" value="1"/>
</dbReference>
<dbReference type="Gene3D" id="2.170.270.10">
    <property type="entry name" value="SET domain"/>
    <property type="match status" value="1"/>
</dbReference>
<evidence type="ECO:0000259" key="3">
    <source>
        <dbReference type="Pfam" id="PF21549"/>
    </source>
</evidence>
<evidence type="ECO:0000256" key="1">
    <source>
        <dbReference type="SAM" id="MobiDB-lite"/>
    </source>
</evidence>
<accession>A0AA47NWK9</accession>
<sequence length="871" mass="97385">MQKCVRYVSYATKEEDHNLIVLQLNHQIYYKTSKPIMEGGKLKVRIGEDYARILCLDTGDTRCDFGKKESILRLYLDVQMVTLEEPSSSLWFNNSLSQDAMPIIHKVTSTSTPDSAVDSGPASVLSQSSFYFHEEYNFFPGTENLLRHPTEAHSRLWYFYGFKPDLTGQPVDWGTAVCKLCGDQVASVDTVNHLTGKHGISSHRILRGQRSRNPVTSGQKSKALAPILSRSLDWASIPPLLPQCSDSLSNAIVNFLIRDLYQPAMVEGQGFKQLIRSLLPSNKELPSACMLEALMKDLHTKEKKRLRQLLRCKTVSQEEEENAFNYMPQSETNETFGHHTDMSHLVTLSVDVWVHVWQGETSRNATLWVHYIDANFDCQNWALTTQRLVATEKAGVEAQVKNMALEWGIPRSHLVLLGGDTVEKASLGLKRRNQRCEPGGSEHAPSPHIPCFFAVVQGCVEEVMSFPGISETLRMFQDILSGLFTVCPKNNPFRSQIELLLLKIPLGERAHLQSWAHSPLSWKSIFTVINILNKHQKLVCDLIKLETGTIIKHESESDSNAAGVVVPGESEWKVLQELSSVLKPMNVACQTLAKEAFPRLSLVKPILIGLLTRHLVSQPNDVLPLTKGVKMRMRERLAGCYENPVVNRILCVACSLDPQFRHLGFMEAKEQTATLEWLKEEAVKMLKEDQRGSMAAERSRIKRSSSLSSSDSYDNQPRRSKRIKNTPPINFRGCDDAEDEDSEEAGEKEAHCREGLSGMQFLLGDLLGSPAGGTAALAEEEAVDIELSLFTADKRPSQGVEPLEWWKSKMGQFPLLATVARAYLAAPAVAGSAAQDFSMQGAITSKRRNIPPESLAEMLFLHHNHMTTPTE</sequence>
<dbReference type="InterPro" id="IPR008906">
    <property type="entry name" value="HATC_C_dom"/>
</dbReference>